<protein>
    <submittedName>
        <fullName evidence="4">Thiosulfate sulfurtransferase</fullName>
    </submittedName>
</protein>
<feature type="domain" description="Rhodanese" evidence="3">
    <location>
        <begin position="13"/>
        <end position="132"/>
    </location>
</feature>
<dbReference type="AlphaFoldDB" id="K4KTJ3"/>
<evidence type="ECO:0000259" key="3">
    <source>
        <dbReference type="PROSITE" id="PS50206"/>
    </source>
</evidence>
<evidence type="ECO:0000256" key="1">
    <source>
        <dbReference type="ARBA" id="ARBA00022679"/>
    </source>
</evidence>
<dbReference type="InterPro" id="IPR036873">
    <property type="entry name" value="Rhodanese-like_dom_sf"/>
</dbReference>
<dbReference type="KEGG" id="saga:M5M_00225"/>
<dbReference type="PROSITE" id="PS00380">
    <property type="entry name" value="RHODANESE_1"/>
    <property type="match status" value="1"/>
</dbReference>
<dbReference type="STRING" id="1117647.M5M_00225"/>
<dbReference type="Proteomes" id="UP000000466">
    <property type="component" value="Chromosome"/>
</dbReference>
<dbReference type="GO" id="GO:0004792">
    <property type="term" value="F:thiosulfate-cyanide sulfurtransferase activity"/>
    <property type="evidence" value="ECO:0007669"/>
    <property type="project" value="InterPro"/>
</dbReference>
<evidence type="ECO:0000256" key="2">
    <source>
        <dbReference type="ARBA" id="ARBA00022737"/>
    </source>
</evidence>
<dbReference type="HOGENOM" id="CLU_031618_0_0_6"/>
<dbReference type="InterPro" id="IPR001763">
    <property type="entry name" value="Rhodanese-like_dom"/>
</dbReference>
<organism evidence="4 5">
    <name type="scientific">Simiduia agarivorans (strain DSM 21679 / JCM 13881 / BCRC 17597 / SA1)</name>
    <dbReference type="NCBI Taxonomy" id="1117647"/>
    <lineage>
        <taxon>Bacteria</taxon>
        <taxon>Pseudomonadati</taxon>
        <taxon>Pseudomonadota</taxon>
        <taxon>Gammaproteobacteria</taxon>
        <taxon>Cellvibrionales</taxon>
        <taxon>Cellvibrionaceae</taxon>
        <taxon>Simiduia</taxon>
    </lineage>
</organism>
<dbReference type="OrthoDB" id="9781034at2"/>
<dbReference type="PROSITE" id="PS50206">
    <property type="entry name" value="RHODANESE_3"/>
    <property type="match status" value="2"/>
</dbReference>
<reference evidence="4 5" key="1">
    <citation type="journal article" date="2013" name="Genome Announc.">
        <title>Complete genome sequence of Simiduia agarivorans SA1(T), a marine bacterium able to degrade a variety of polysaccharides.</title>
        <authorList>
            <person name="Lin S.Y."/>
            <person name="Shieh W.Y."/>
            <person name="Chen J.S."/>
            <person name="Tang S.L."/>
        </authorList>
    </citation>
    <scope>NUCLEOTIDE SEQUENCE [LARGE SCALE GENOMIC DNA]</scope>
    <source>
        <strain evidence="5">DSM 21679 / JCM 13881 / BCRC 17597 / SA1</strain>
    </source>
</reference>
<evidence type="ECO:0000313" key="4">
    <source>
        <dbReference type="EMBL" id="AFU97282.1"/>
    </source>
</evidence>
<dbReference type="SUPFAM" id="SSF52821">
    <property type="entry name" value="Rhodanese/Cell cycle control phosphatase"/>
    <property type="match status" value="2"/>
</dbReference>
<dbReference type="EMBL" id="CP003746">
    <property type="protein sequence ID" value="AFU97282.1"/>
    <property type="molecule type" value="Genomic_DNA"/>
</dbReference>
<name>K4KTJ3_SIMAS</name>
<dbReference type="CDD" id="cd01448">
    <property type="entry name" value="TST_Repeat_1"/>
    <property type="match status" value="1"/>
</dbReference>
<keyword evidence="1" id="KW-0808">Transferase</keyword>
<dbReference type="CDD" id="cd01449">
    <property type="entry name" value="TST_Repeat_2"/>
    <property type="match status" value="1"/>
</dbReference>
<gene>
    <name evidence="4" type="ordered locus">M5M_00225</name>
</gene>
<dbReference type="Gene3D" id="3.40.250.10">
    <property type="entry name" value="Rhodanese-like domain"/>
    <property type="match status" value="2"/>
</dbReference>
<dbReference type="Pfam" id="PF00581">
    <property type="entry name" value="Rhodanese"/>
    <property type="match status" value="2"/>
</dbReference>
<keyword evidence="2" id="KW-0677">Repeat</keyword>
<dbReference type="PANTHER" id="PTHR11364">
    <property type="entry name" value="THIOSULFATE SULFERTANSFERASE"/>
    <property type="match status" value="1"/>
</dbReference>
<dbReference type="InterPro" id="IPR045078">
    <property type="entry name" value="TST/MPST-like"/>
</dbReference>
<dbReference type="RefSeq" id="WP_015045455.1">
    <property type="nucleotide sequence ID" value="NC_018868.3"/>
</dbReference>
<sequence>MLISAAELHLSLQTPSTRIIDCRFDLANPTAGRETYLSGHIPGAHYLDLNQDLSAPVTKHGGRHPLPGIRAFEHRLRALGAQTDSQFVLYDSSRGAYACRLWWMLTRAGITNVRLLDGGFNAWRNGDFPFEQGEPPTTVTGNIRLAECFAGIQTREQLLNQRPCLVDSREPSRYRGEQEPIDPVAGHIPGARNLPWQSATDEQGFFLAPDAQAERWRAAGIDLSGDPAVVYCGSGVTACVNIFSAALTGADTDLYPGSWSDWCSYLTPENQSALVATER</sequence>
<keyword evidence="5" id="KW-1185">Reference proteome</keyword>
<proteinExistence type="predicted"/>
<dbReference type="InterPro" id="IPR001307">
    <property type="entry name" value="Thiosulphate_STrfase_CS"/>
</dbReference>
<feature type="domain" description="Rhodanese" evidence="3">
    <location>
        <begin position="159"/>
        <end position="264"/>
    </location>
</feature>
<dbReference type="SMART" id="SM00450">
    <property type="entry name" value="RHOD"/>
    <property type="match status" value="2"/>
</dbReference>
<dbReference type="PANTHER" id="PTHR11364:SF27">
    <property type="entry name" value="SULFURTRANSFERASE"/>
    <property type="match status" value="1"/>
</dbReference>
<accession>K4KTJ3</accession>
<dbReference type="eggNOG" id="COG2897">
    <property type="taxonomic scope" value="Bacteria"/>
</dbReference>
<evidence type="ECO:0000313" key="5">
    <source>
        <dbReference type="Proteomes" id="UP000000466"/>
    </source>
</evidence>